<accession>A0ABW2DTY9</accession>
<dbReference type="SUPFAM" id="SSF51735">
    <property type="entry name" value="NAD(P)-binding Rossmann-fold domains"/>
    <property type="match status" value="1"/>
</dbReference>
<dbReference type="Pfam" id="PF22725">
    <property type="entry name" value="GFO_IDH_MocA_C3"/>
    <property type="match status" value="1"/>
</dbReference>
<feature type="domain" description="GFO/IDH/MocA-like oxidoreductase" evidence="3">
    <location>
        <begin position="192"/>
        <end position="302"/>
    </location>
</feature>
<organism evidence="4 5">
    <name type="scientific">Rufibacter roseus</name>
    <dbReference type="NCBI Taxonomy" id="1567108"/>
    <lineage>
        <taxon>Bacteria</taxon>
        <taxon>Pseudomonadati</taxon>
        <taxon>Bacteroidota</taxon>
        <taxon>Cytophagia</taxon>
        <taxon>Cytophagales</taxon>
        <taxon>Hymenobacteraceae</taxon>
        <taxon>Rufibacter</taxon>
    </lineage>
</organism>
<dbReference type="RefSeq" id="WP_066622048.1">
    <property type="nucleotide sequence ID" value="NZ_JBHSYQ010000016.1"/>
</dbReference>
<gene>
    <name evidence="4" type="ORF">ACFQHR_20100</name>
</gene>
<evidence type="ECO:0000256" key="1">
    <source>
        <dbReference type="ARBA" id="ARBA00023002"/>
    </source>
</evidence>
<dbReference type="InterPro" id="IPR008354">
    <property type="entry name" value="Glc-Fru_OxRdtase_bac"/>
</dbReference>
<comment type="caution">
    <text evidence="4">The sequence shown here is derived from an EMBL/GenBank/DDBJ whole genome shotgun (WGS) entry which is preliminary data.</text>
</comment>
<dbReference type="PANTHER" id="PTHR43818:SF11">
    <property type="entry name" value="BCDNA.GH03377"/>
    <property type="match status" value="1"/>
</dbReference>
<feature type="domain" description="Gfo/Idh/MocA-like oxidoreductase N-terminal" evidence="2">
    <location>
        <begin position="61"/>
        <end position="184"/>
    </location>
</feature>
<keyword evidence="1" id="KW-0560">Oxidoreductase</keyword>
<dbReference type="Gene3D" id="3.30.360.10">
    <property type="entry name" value="Dihydrodipicolinate Reductase, domain 2"/>
    <property type="match status" value="1"/>
</dbReference>
<proteinExistence type="predicted"/>
<keyword evidence="5" id="KW-1185">Reference proteome</keyword>
<dbReference type="InterPro" id="IPR055170">
    <property type="entry name" value="GFO_IDH_MocA-like_dom"/>
</dbReference>
<evidence type="ECO:0000313" key="5">
    <source>
        <dbReference type="Proteomes" id="UP001596405"/>
    </source>
</evidence>
<dbReference type="InterPro" id="IPR000683">
    <property type="entry name" value="Gfo/Idh/MocA-like_OxRdtase_N"/>
</dbReference>
<evidence type="ECO:0000313" key="4">
    <source>
        <dbReference type="EMBL" id="MFC6999948.1"/>
    </source>
</evidence>
<dbReference type="EMBL" id="JBHSYQ010000016">
    <property type="protein sequence ID" value="MFC6999948.1"/>
    <property type="molecule type" value="Genomic_DNA"/>
</dbReference>
<dbReference type="PANTHER" id="PTHR43818">
    <property type="entry name" value="BCDNA.GH03377"/>
    <property type="match status" value="1"/>
</dbReference>
<dbReference type="PRINTS" id="PR01775">
    <property type="entry name" value="GLFROXRDTASE"/>
</dbReference>
<dbReference type="Gene3D" id="3.40.50.720">
    <property type="entry name" value="NAD(P)-binding Rossmann-like Domain"/>
    <property type="match status" value="1"/>
</dbReference>
<sequence>MKRKDNSQNNSRRTFLKGITFTLGSSIIGFPLLSCNADRPADTTDQEMPAGTDGSQNRKLGIALVGLGGYSTNQLAPALQETKNCYLAGIVTGTPSKAEAWKAKYNIPDKNIYNYQNFDQIIDNKDIDIVYVVLPNAMHAEYTIRAAKAKKHVICEKPMATSVEDAQRMLEACRENNVHLAIGYRLHYDPFHQRVMELGQNQVFGKVQSIKSHNGFAMGSGSSNSWRVDRERSGGGPLMDMGIYCVQGACYTMGKAPVAVTAKFGEVTRPELFKEVEQSISWQMEFENGVIANCHSSYAQREDLLEGTAEKGWWRLGPAFGYEGKQGQTSQGKMDYPNIFEQVKQMDGQAESFRNGQPSIVPGEMGLRDVKILMAIYESARAGGKRVEIS</sequence>
<dbReference type="Pfam" id="PF01408">
    <property type="entry name" value="GFO_IDH_MocA"/>
    <property type="match status" value="1"/>
</dbReference>
<name>A0ABW2DTY9_9BACT</name>
<dbReference type="InterPro" id="IPR036291">
    <property type="entry name" value="NAD(P)-bd_dom_sf"/>
</dbReference>
<dbReference type="Proteomes" id="UP001596405">
    <property type="component" value="Unassembled WGS sequence"/>
</dbReference>
<dbReference type="SUPFAM" id="SSF55347">
    <property type="entry name" value="Glyceraldehyde-3-phosphate dehydrogenase-like, C-terminal domain"/>
    <property type="match status" value="1"/>
</dbReference>
<dbReference type="InterPro" id="IPR050463">
    <property type="entry name" value="Gfo/Idh/MocA_oxidrdct_glycsds"/>
</dbReference>
<evidence type="ECO:0000259" key="2">
    <source>
        <dbReference type="Pfam" id="PF01408"/>
    </source>
</evidence>
<evidence type="ECO:0000259" key="3">
    <source>
        <dbReference type="Pfam" id="PF22725"/>
    </source>
</evidence>
<reference evidence="5" key="1">
    <citation type="journal article" date="2019" name="Int. J. Syst. Evol. Microbiol.">
        <title>The Global Catalogue of Microorganisms (GCM) 10K type strain sequencing project: providing services to taxonomists for standard genome sequencing and annotation.</title>
        <authorList>
            <consortium name="The Broad Institute Genomics Platform"/>
            <consortium name="The Broad Institute Genome Sequencing Center for Infectious Disease"/>
            <person name="Wu L."/>
            <person name="Ma J."/>
        </authorList>
    </citation>
    <scope>NUCLEOTIDE SEQUENCE [LARGE SCALE GENOMIC DNA]</scope>
    <source>
        <strain evidence="5">CGMCC 4.7393</strain>
    </source>
</reference>
<protein>
    <submittedName>
        <fullName evidence="4">Gfo/Idh/MocA family protein</fullName>
    </submittedName>
</protein>